<sequence>MEDSQDSWLYGNKRKIENLSIEDLQWKGSGTSPSKGTQGLVRISDTSNDELSPLGSRDNEEYSLNGYLNSDFDSTSLASSVGRLSDSLDVPFSPLKEVTAFDFHDEMDSETYPSSQSLVGEISDDEAYTMDPRFNKSAFETGLGISKSAQLTRSPKESNIDMSDASKTLNKIVDLSRLSIDFEKLSLNQSRMMQTSNLTSQLNEEKVGITDQDSLIGHGNLFRCTFSVPVFSIESPDPLILQVAVNLEVGGAIEFLLSKMRSIGKNYTIPGNQRLEDMTWNLYLADEDGQIDDDMGPLENNRLLSSYGVEEFVLVPKMIQKASLNYVNQNSGEKCVQECGSTKAHKITRKLSGITLDDRKSSLASNASLVSQLSSESILLKASRTQHIDGTTSVVKATNDPVRETAAVELPGKPDNRHMSKRKKKLQTLLQLTGLNGGGLTGPRGYAHNVVGESKTSDNFGLGAYHRWTVWRRQQMSFKGRYAKSLAIDGHQIYILPFNESKGFWYESKTTSFNVNQVLKVKQNKRLPQHFKIVVSKLANETPKTYHLEASNAHESKVIVDTLNTLKAQYKRGQQSNRKLYNKS</sequence>
<dbReference type="GO" id="GO:0005546">
    <property type="term" value="F:phosphatidylinositol-4,5-bisphosphate binding"/>
    <property type="evidence" value="ECO:0007669"/>
    <property type="project" value="TreeGrafter"/>
</dbReference>
<evidence type="ECO:0000259" key="3">
    <source>
        <dbReference type="Pfam" id="PF16978"/>
    </source>
</evidence>
<dbReference type="GO" id="GO:0038203">
    <property type="term" value="P:TORC2 signaling"/>
    <property type="evidence" value="ECO:0007669"/>
    <property type="project" value="TreeGrafter"/>
</dbReference>
<dbReference type="EMBL" id="MN480443">
    <property type="protein sequence ID" value="QGW56827.1"/>
    <property type="molecule type" value="Genomic_DNA"/>
</dbReference>
<evidence type="ECO:0000256" key="2">
    <source>
        <dbReference type="SAM" id="MobiDB-lite"/>
    </source>
</evidence>
<dbReference type="PANTHER" id="PTHR13335">
    <property type="entry name" value="TARGET OF RAPAMYCIN COMPLEX 2 SUBUNIT MAPKAP1"/>
    <property type="match status" value="1"/>
</dbReference>
<proteinExistence type="evidence at transcript level"/>
<dbReference type="GO" id="GO:0005737">
    <property type="term" value="C:cytoplasm"/>
    <property type="evidence" value="ECO:0007669"/>
    <property type="project" value="TreeGrafter"/>
</dbReference>
<feature type="domain" description="SIN1-type PH" evidence="4">
    <location>
        <begin position="464"/>
        <end position="566"/>
    </location>
</feature>
<dbReference type="PANTHER" id="PTHR13335:SF1">
    <property type="entry name" value="TARGET OF RAPAMYCIN COMPLEX 2 SUBUNIT MAPKAP1"/>
    <property type="match status" value="1"/>
</dbReference>
<dbReference type="EMBL" id="MK679665">
    <property type="protein sequence ID" value="QFP92345.1"/>
    <property type="molecule type" value="mRNA"/>
</dbReference>
<name>A0A5P8D0W1_9ASCO</name>
<dbReference type="InterPro" id="IPR031313">
    <property type="entry name" value="Sin1_PH_dom"/>
</dbReference>
<dbReference type="InterPro" id="IPR011993">
    <property type="entry name" value="PH-like_dom_sf"/>
</dbReference>
<protein>
    <submittedName>
        <fullName evidence="5 6">AVO1</fullName>
    </submittedName>
</protein>
<evidence type="ECO:0000313" key="5">
    <source>
        <dbReference type="EMBL" id="QFP92345.1"/>
    </source>
</evidence>
<reference evidence="5" key="2">
    <citation type="submission" date="2019-03" db="EMBL/GenBank/DDBJ databases">
        <authorList>
            <person name="Promdonkoy P."/>
            <person name="Likhitrattanapisal S."/>
            <person name="Harnpichanchai P."/>
            <person name="Fujiyama K."/>
            <person name="Kaneko Y."/>
            <person name="Eurwilaichitr L."/>
            <person name="Ingsriswang S."/>
            <person name="Tanapongpipat S."/>
            <person name="Wongwisansri S."/>
        </authorList>
    </citation>
    <scope>NUCLEOTIDE SEQUENCE</scope>
    <source>
        <strain evidence="5">TBRC 656</strain>
    </source>
</reference>
<accession>A0A5P8D0W1</accession>
<feature type="domain" description="CRIM" evidence="3">
    <location>
        <begin position="227"/>
        <end position="317"/>
    </location>
</feature>
<evidence type="ECO:0000259" key="4">
    <source>
        <dbReference type="Pfam" id="PF16979"/>
    </source>
</evidence>
<dbReference type="AlphaFoldDB" id="A0A5P8D0W1"/>
<comment type="similarity">
    <text evidence="1">Belongs to the SIN1 family.</text>
</comment>
<evidence type="ECO:0000313" key="6">
    <source>
        <dbReference type="EMBL" id="QGW56827.1"/>
    </source>
</evidence>
<feature type="region of interest" description="Disordered" evidence="2">
    <location>
        <begin position="25"/>
        <end position="58"/>
    </location>
</feature>
<dbReference type="GO" id="GO:0005886">
    <property type="term" value="C:plasma membrane"/>
    <property type="evidence" value="ECO:0007669"/>
    <property type="project" value="TreeGrafter"/>
</dbReference>
<organism evidence="5">
    <name type="scientific">Ogataea thermomethanolica</name>
    <name type="common">nom. inval.</name>
    <dbReference type="NCBI Taxonomy" id="310468"/>
    <lineage>
        <taxon>Eukaryota</taxon>
        <taxon>Fungi</taxon>
        <taxon>Dikarya</taxon>
        <taxon>Ascomycota</taxon>
        <taxon>Saccharomycotina</taxon>
        <taxon>Pichiomycetes</taxon>
        <taxon>Pichiales</taxon>
        <taxon>Pichiaceae</taxon>
        <taxon>Ogataea</taxon>
    </lineage>
</organism>
<dbReference type="Pfam" id="PF16978">
    <property type="entry name" value="CRIM"/>
    <property type="match status" value="1"/>
</dbReference>
<reference evidence="6" key="1">
    <citation type="journal article" date="2019" name="Microbiol. Res.">
        <title>Mating-type switching and mating-type gene array expression in the methylotrophic yeast Ogataea thermomethanolica TBRC656.</title>
        <authorList>
            <person name="Wongwisansri S."/>
            <person name="Promdonkoy P."/>
            <person name="Likhitrattanapisal S."/>
            <person name="Harnpichanchai P."/>
            <person name="Fujiyama K."/>
            <person name="Kaneko Y."/>
            <person name="Eurwilaichitr L."/>
            <person name="Ingsriswang S."/>
            <person name="Tanapongpipat S."/>
        </authorList>
    </citation>
    <scope>NUCLEOTIDE SEQUENCE</scope>
    <source>
        <strain evidence="6">TBRC 656</strain>
    </source>
</reference>
<dbReference type="InterPro" id="IPR031567">
    <property type="entry name" value="CRIM_dom"/>
</dbReference>
<evidence type="ECO:0000256" key="1">
    <source>
        <dbReference type="ARBA" id="ARBA00009407"/>
    </source>
</evidence>
<gene>
    <name evidence="5" type="primary">AVO1</name>
</gene>
<dbReference type="InterPro" id="IPR008828">
    <property type="entry name" value="Sin1/Avo1"/>
</dbReference>
<feature type="compositionally biased region" description="Polar residues" evidence="2">
    <location>
        <begin position="28"/>
        <end position="37"/>
    </location>
</feature>
<dbReference type="GO" id="GO:0031932">
    <property type="term" value="C:TORC2 complex"/>
    <property type="evidence" value="ECO:0007669"/>
    <property type="project" value="InterPro"/>
</dbReference>
<dbReference type="Pfam" id="PF16979">
    <property type="entry name" value="SIN1_PH"/>
    <property type="match status" value="1"/>
</dbReference>
<dbReference type="Gene3D" id="2.30.29.30">
    <property type="entry name" value="Pleckstrin-homology domain (PH domain)/Phosphotyrosine-binding domain (PTB)"/>
    <property type="match status" value="1"/>
</dbReference>